<gene>
    <name evidence="3" type="ORF">GOP47_0005836</name>
</gene>
<dbReference type="PROSITE" id="PS51375">
    <property type="entry name" value="PPR"/>
    <property type="match status" value="7"/>
</dbReference>
<feature type="repeat" description="PPR" evidence="2">
    <location>
        <begin position="587"/>
        <end position="621"/>
    </location>
</feature>
<feature type="repeat" description="PPR" evidence="2">
    <location>
        <begin position="354"/>
        <end position="388"/>
    </location>
</feature>
<dbReference type="EMBL" id="JABFUD020000005">
    <property type="protein sequence ID" value="KAI5080357.1"/>
    <property type="molecule type" value="Genomic_DNA"/>
</dbReference>
<dbReference type="InterPro" id="IPR046960">
    <property type="entry name" value="PPR_At4g14850-like_plant"/>
</dbReference>
<sequence length="1089" mass="119220">MHLSGASNILPFSGVGHDHDSQAMENSALTWQCITSKDKFDNEPLIESLCQQGKLEHAVDVLSRIDRGLAIGTYLCLLRACNKSTVANVPRQVCKHLSHHNIQVSGFLGNFLVVTLAKCAAVEDAHSIFKALPDRTVYSWTAMISAHVSCGHAEEAIEMHTLMLDDGVEPSRYTYISLLKACGILQNLQKGRELHAEASIKGFTSDVFVGSTLISMYGKCGEIAEAEIVFIALSERNVVTWNAMLSAYVEQDQGRKGLECYRQMQEEGAGSDKQTFLFAIQACDFLIEQEKSLAPDRWPTTRMSLQIVKALYADTQREGFTSDVFVGSTFVRLFGKCGAIAEAEHAFSSLAQRNVVSWTAMLAGYVKHDVGVKALQLYRQMHVEGFKPDSIAAVSALQACCSIAESKERVLKGRPNKVIALEIGQAVGADTCTKEATTDLIFETALLTMYGKCGAISEAENTFGAMSERSIVSWSALLAVFVDQGHMEKALQLYRQRQMECIKPDKYAIVPAIQAVCSLADCEEVFDAEEQSEKVMLLGIGYGLHSDARRRGVLSDIFVGNTLVSMYGKCGAITEAENVFLAMLHHNVVSWTAMLSAYLEQGQVVKVLQLYVQMLREHIVPDHLALVIVLQACGILSEKEEIVAAAGKGNKNMAMEVGQALHNDVRMLKLEFDSFVSTALLNLYGKCGAIVEAENVFMAMEDPDVVSWSAMLSVYVDESQGEKALLLYRQMHQEGIQSDPVTCVVALRACSILAETEKTLFVARNSTKVAALEIGRAVHAAAHKKGYAHDLAVGTTIIYMYGKCGALLDAEHLFEAIQPRNVVTWNAMISVYVEQGQDEKALMLYREMQNHCVTTDVTLMFTLKACCTMGFLELCNLLHFDVVCAGLEAMPSLATSLIHAYGSCASLRDSNVCHDEMSGCHLGSWNACINCYAGEGSCTAVLRLLENVKLMGLKPDRVTSTSIISACSHTGLVTEGVEYLVSMSREYELIPEGKHYGSMLDLLARAGDFNRVKSMLAVMPVEADETAWLSLLGACQTHCNVDLAKLAFEFASKIQPKHAAAYVVLSNVYAYAGFEDDGEEVDSPPYSMD</sequence>
<feature type="repeat" description="PPR" evidence="2">
    <location>
        <begin position="821"/>
        <end position="855"/>
    </location>
</feature>
<comment type="caution">
    <text evidence="3">The sequence shown here is derived from an EMBL/GenBank/DDBJ whole genome shotgun (WGS) entry which is preliminary data.</text>
</comment>
<dbReference type="AlphaFoldDB" id="A0A9D4V6I0"/>
<dbReference type="GO" id="GO:0009451">
    <property type="term" value="P:RNA modification"/>
    <property type="evidence" value="ECO:0007669"/>
    <property type="project" value="InterPro"/>
</dbReference>
<proteinExistence type="predicted"/>
<dbReference type="GO" id="GO:0003723">
    <property type="term" value="F:RNA binding"/>
    <property type="evidence" value="ECO:0007669"/>
    <property type="project" value="InterPro"/>
</dbReference>
<dbReference type="Pfam" id="PF01535">
    <property type="entry name" value="PPR"/>
    <property type="match status" value="5"/>
</dbReference>
<keyword evidence="4" id="KW-1185">Reference proteome</keyword>
<feature type="repeat" description="PPR" evidence="2">
    <location>
        <begin position="704"/>
        <end position="738"/>
    </location>
</feature>
<dbReference type="Gene3D" id="1.25.40.10">
    <property type="entry name" value="Tetratricopeptide repeat domain"/>
    <property type="match status" value="8"/>
</dbReference>
<feature type="repeat" description="PPR" evidence="2">
    <location>
        <begin position="470"/>
        <end position="504"/>
    </location>
</feature>
<dbReference type="Proteomes" id="UP000886520">
    <property type="component" value="Chromosome 5"/>
</dbReference>
<organism evidence="3 4">
    <name type="scientific">Adiantum capillus-veneris</name>
    <name type="common">Maidenhair fern</name>
    <dbReference type="NCBI Taxonomy" id="13818"/>
    <lineage>
        <taxon>Eukaryota</taxon>
        <taxon>Viridiplantae</taxon>
        <taxon>Streptophyta</taxon>
        <taxon>Embryophyta</taxon>
        <taxon>Tracheophyta</taxon>
        <taxon>Polypodiopsida</taxon>
        <taxon>Polypodiidae</taxon>
        <taxon>Polypodiales</taxon>
        <taxon>Pteridineae</taxon>
        <taxon>Pteridaceae</taxon>
        <taxon>Vittarioideae</taxon>
        <taxon>Adiantum</taxon>
    </lineage>
</organism>
<evidence type="ECO:0000313" key="4">
    <source>
        <dbReference type="Proteomes" id="UP000886520"/>
    </source>
</evidence>
<evidence type="ECO:0000313" key="3">
    <source>
        <dbReference type="EMBL" id="KAI5080357.1"/>
    </source>
</evidence>
<feature type="repeat" description="PPR" evidence="2">
    <location>
        <begin position="136"/>
        <end position="170"/>
    </location>
</feature>
<dbReference type="FunFam" id="1.25.40.10:FF:000343">
    <property type="entry name" value="Pentatricopeptide repeat-containing protein At3g58590"/>
    <property type="match status" value="2"/>
</dbReference>
<keyword evidence="1" id="KW-0677">Repeat</keyword>
<dbReference type="FunFam" id="1.25.40.10:FF:000285">
    <property type="entry name" value="Pentatricopeptide repeat-containing protein, chloroplastic"/>
    <property type="match status" value="2"/>
</dbReference>
<dbReference type="FunFam" id="1.25.40.10:FF:000158">
    <property type="entry name" value="pentatricopeptide repeat-containing protein At2g33680"/>
    <property type="match status" value="1"/>
</dbReference>
<accession>A0A9D4V6I0</accession>
<dbReference type="GO" id="GO:0048731">
    <property type="term" value="P:system development"/>
    <property type="evidence" value="ECO:0007669"/>
    <property type="project" value="UniProtKB-ARBA"/>
</dbReference>
<reference evidence="3 4" key="1">
    <citation type="submission" date="2021-01" db="EMBL/GenBank/DDBJ databases">
        <title>Adiantum capillus-veneris genome.</title>
        <authorList>
            <person name="Fang Y."/>
            <person name="Liao Q."/>
        </authorList>
    </citation>
    <scope>NUCLEOTIDE SEQUENCE [LARGE SCALE GENOMIC DNA]</scope>
    <source>
        <strain evidence="3">H3</strain>
        <tissue evidence="3">Leaf</tissue>
    </source>
</reference>
<protein>
    <recommendedName>
        <fullName evidence="5">Pentatricopeptide repeat-containing protein</fullName>
    </recommendedName>
</protein>
<dbReference type="InterPro" id="IPR011990">
    <property type="entry name" value="TPR-like_helical_dom_sf"/>
</dbReference>
<dbReference type="PANTHER" id="PTHR47926:SF533">
    <property type="entry name" value="DYW DOMAIN-CONTAINING PROTEIN"/>
    <property type="match status" value="1"/>
</dbReference>
<evidence type="ECO:0000256" key="1">
    <source>
        <dbReference type="ARBA" id="ARBA00022737"/>
    </source>
</evidence>
<feature type="repeat" description="PPR" evidence="2">
    <location>
        <begin position="237"/>
        <end position="271"/>
    </location>
</feature>
<dbReference type="PANTHER" id="PTHR47926">
    <property type="entry name" value="PENTATRICOPEPTIDE REPEAT-CONTAINING PROTEIN"/>
    <property type="match status" value="1"/>
</dbReference>
<dbReference type="NCBIfam" id="TIGR00756">
    <property type="entry name" value="PPR"/>
    <property type="match status" value="7"/>
</dbReference>
<dbReference type="SUPFAM" id="SSF48452">
    <property type="entry name" value="TPR-like"/>
    <property type="match status" value="1"/>
</dbReference>
<evidence type="ECO:0008006" key="5">
    <source>
        <dbReference type="Google" id="ProtNLM"/>
    </source>
</evidence>
<dbReference type="Pfam" id="PF13041">
    <property type="entry name" value="PPR_2"/>
    <property type="match status" value="6"/>
</dbReference>
<dbReference type="InterPro" id="IPR002885">
    <property type="entry name" value="PPR_rpt"/>
</dbReference>
<evidence type="ECO:0000256" key="2">
    <source>
        <dbReference type="PROSITE-ProRule" id="PRU00708"/>
    </source>
</evidence>
<name>A0A9D4V6I0_ADICA</name>
<dbReference type="OrthoDB" id="10361895at2759"/>